<comment type="caution">
    <text evidence="1">The sequence shown here is derived from an EMBL/GenBank/DDBJ whole genome shotgun (WGS) entry which is preliminary data.</text>
</comment>
<dbReference type="GO" id="GO:0016192">
    <property type="term" value="P:vesicle-mediated transport"/>
    <property type="evidence" value="ECO:0007669"/>
    <property type="project" value="InterPro"/>
</dbReference>
<dbReference type="AlphaFoldDB" id="A0A4Z1PCM8"/>
<dbReference type="Pfam" id="PF10199">
    <property type="entry name" value="Adaptin_binding"/>
    <property type="match status" value="1"/>
</dbReference>
<dbReference type="Proteomes" id="UP000298493">
    <property type="component" value="Unassembled WGS sequence"/>
</dbReference>
<dbReference type="PANTHER" id="PTHR28043">
    <property type="entry name" value="INCREASED RECOMBINATION CENTERS PROTEIN 6"/>
    <property type="match status" value="1"/>
</dbReference>
<dbReference type="InterPro" id="IPR034627">
    <property type="entry name" value="Irc6"/>
</dbReference>
<dbReference type="EMBL" id="SNSC02000013">
    <property type="protein sequence ID" value="TID18873.1"/>
    <property type="molecule type" value="Genomic_DNA"/>
</dbReference>
<protein>
    <submittedName>
        <fullName evidence="1">Uncharacterized protein</fullName>
    </submittedName>
</protein>
<sequence>MEITNPRRILALGAPDAGVLALLKGKDLTGSAPTPVDTTTAGLSHTWTIETQYYRAELSIWIDEIVDQEAWRTEFVKPEAKEVVSALGAWIFCFRKPIKQDELDATKDSIRAIADVIKKACGYSWDGTCLAVAMPQGITPHLQLDGEEWEDFCRELGFEYVDATTKGKNEFGEPTGIDRVKEALETTEWDGADDDFGDILGEQDLGDMSEDGVGEWGAFSAEEAEMNMELLGMKTAVNGGDAGEEEDEATQVEELERMMGKLQAIKDTSSSMPEAERKKFAAKAVAEVMKTL</sequence>
<dbReference type="PANTHER" id="PTHR28043:SF1">
    <property type="entry name" value="INCREASED RECOMBINATION CENTERS PROTEIN 6"/>
    <property type="match status" value="1"/>
</dbReference>
<reference evidence="1 2" key="1">
    <citation type="submission" date="2019-04" db="EMBL/GenBank/DDBJ databases">
        <title>High contiguity whole genome sequence and gene annotation resource for two Venturia nashicola isolates.</title>
        <authorList>
            <person name="Prokchorchik M."/>
            <person name="Won K."/>
            <person name="Lee Y."/>
            <person name="Choi E.D."/>
            <person name="Segonzac C."/>
            <person name="Sohn K.H."/>
        </authorList>
    </citation>
    <scope>NUCLEOTIDE SEQUENCE [LARGE SCALE GENOMIC DNA]</scope>
    <source>
        <strain evidence="1 2">PRI2</strain>
    </source>
</reference>
<name>A0A4Z1PCM8_9PEZI</name>
<evidence type="ECO:0000313" key="1">
    <source>
        <dbReference type="EMBL" id="TID18873.1"/>
    </source>
</evidence>
<gene>
    <name evidence="1" type="ORF">E6O75_ATG05994</name>
</gene>
<accession>A0A4Z1PCM8</accession>
<dbReference type="STRING" id="86259.A0A4Z1PCM8"/>
<dbReference type="GO" id="GO:0030674">
    <property type="term" value="F:protein-macromolecule adaptor activity"/>
    <property type="evidence" value="ECO:0007669"/>
    <property type="project" value="TreeGrafter"/>
</dbReference>
<organism evidence="1 2">
    <name type="scientific">Venturia nashicola</name>
    <dbReference type="NCBI Taxonomy" id="86259"/>
    <lineage>
        <taxon>Eukaryota</taxon>
        <taxon>Fungi</taxon>
        <taxon>Dikarya</taxon>
        <taxon>Ascomycota</taxon>
        <taxon>Pezizomycotina</taxon>
        <taxon>Dothideomycetes</taxon>
        <taxon>Pleosporomycetidae</taxon>
        <taxon>Venturiales</taxon>
        <taxon>Venturiaceae</taxon>
        <taxon>Venturia</taxon>
    </lineage>
</organism>
<keyword evidence="2" id="KW-1185">Reference proteome</keyword>
<evidence type="ECO:0000313" key="2">
    <source>
        <dbReference type="Proteomes" id="UP000298493"/>
    </source>
</evidence>
<proteinExistence type="predicted"/>
<dbReference type="Gene3D" id="3.40.50.11960">
    <property type="match status" value="1"/>
</dbReference>